<feature type="compositionally biased region" description="Basic and acidic residues" evidence="6">
    <location>
        <begin position="468"/>
        <end position="478"/>
    </location>
</feature>
<proteinExistence type="inferred from homology"/>
<evidence type="ECO:0000313" key="8">
    <source>
        <dbReference type="EMBL" id="KAK4246277.1"/>
    </source>
</evidence>
<evidence type="ECO:0000256" key="2">
    <source>
        <dbReference type="ARBA" id="ARBA00022694"/>
    </source>
</evidence>
<organism evidence="8 9">
    <name type="scientific">Corynascus novoguineensis</name>
    <dbReference type="NCBI Taxonomy" id="1126955"/>
    <lineage>
        <taxon>Eukaryota</taxon>
        <taxon>Fungi</taxon>
        <taxon>Dikarya</taxon>
        <taxon>Ascomycota</taxon>
        <taxon>Pezizomycotina</taxon>
        <taxon>Sordariomycetes</taxon>
        <taxon>Sordariomycetidae</taxon>
        <taxon>Sordariales</taxon>
        <taxon>Chaetomiaceae</taxon>
        <taxon>Corynascus</taxon>
    </lineage>
</organism>
<dbReference type="GO" id="GO:0008479">
    <property type="term" value="F:tRNA-guanosine(34) queuine transglycosylase activity"/>
    <property type="evidence" value="ECO:0007669"/>
    <property type="project" value="UniProtKB-UniRule"/>
</dbReference>
<accession>A0AAN7CS52</accession>
<feature type="binding site" evidence="5">
    <location>
        <position position="370"/>
    </location>
    <ligand>
        <name>Zn(2+)</name>
        <dbReference type="ChEBI" id="CHEBI:29105"/>
    </ligand>
</feature>
<name>A0AAN7CS52_9PEZI</name>
<dbReference type="PANTHER" id="PTHR46064">
    <property type="entry name" value="QUEUINE TRNA-RIBOSYLTRANSFERASE ACCESSORY SUBUNIT 2"/>
    <property type="match status" value="1"/>
</dbReference>
<dbReference type="Gene3D" id="3.20.20.105">
    <property type="entry name" value="Queuine tRNA-ribosyltransferase-like"/>
    <property type="match status" value="1"/>
</dbReference>
<dbReference type="InterPro" id="IPR028592">
    <property type="entry name" value="QTRTD1"/>
</dbReference>
<dbReference type="HAMAP" id="MF_03043">
    <property type="entry name" value="QTRT2"/>
    <property type="match status" value="1"/>
</dbReference>
<dbReference type="GO" id="GO:0005737">
    <property type="term" value="C:cytoplasm"/>
    <property type="evidence" value="ECO:0007669"/>
    <property type="project" value="UniProtKB-SubCell"/>
</dbReference>
<evidence type="ECO:0000259" key="7">
    <source>
        <dbReference type="Pfam" id="PF01702"/>
    </source>
</evidence>
<evidence type="ECO:0000256" key="4">
    <source>
        <dbReference type="ARBA" id="ARBA00022833"/>
    </source>
</evidence>
<comment type="subunit">
    <text evidence="5">Heterodimer of a catalytic subunit and an accessory subunit.</text>
</comment>
<keyword evidence="3 5" id="KW-0479">Metal-binding</keyword>
<dbReference type="SUPFAM" id="SSF51713">
    <property type="entry name" value="tRNA-guanine transglycosylase"/>
    <property type="match status" value="1"/>
</dbReference>
<dbReference type="GO" id="GO:0006400">
    <property type="term" value="P:tRNA modification"/>
    <property type="evidence" value="ECO:0007669"/>
    <property type="project" value="InterPro"/>
</dbReference>
<evidence type="ECO:0000256" key="6">
    <source>
        <dbReference type="SAM" id="MobiDB-lite"/>
    </source>
</evidence>
<feature type="binding site" evidence="5">
    <location>
        <position position="396"/>
    </location>
    <ligand>
        <name>Zn(2+)</name>
        <dbReference type="ChEBI" id="CHEBI:29105"/>
    </ligand>
</feature>
<protein>
    <recommendedName>
        <fullName evidence="5">Queuine tRNA-ribosyltransferase accessory subunit 2</fullName>
    </recommendedName>
    <alternativeName>
        <fullName evidence="5">Queuine tRNA-ribosyltransferase domain-containing protein 1</fullName>
    </alternativeName>
</protein>
<dbReference type="AlphaFoldDB" id="A0AAN7CS52"/>
<reference evidence="8" key="2">
    <citation type="submission" date="2023-05" db="EMBL/GenBank/DDBJ databases">
        <authorList>
            <consortium name="Lawrence Berkeley National Laboratory"/>
            <person name="Steindorff A."/>
            <person name="Hensen N."/>
            <person name="Bonometti L."/>
            <person name="Westerberg I."/>
            <person name="Brannstrom I.O."/>
            <person name="Guillou S."/>
            <person name="Cros-Aarteil S."/>
            <person name="Calhoun S."/>
            <person name="Haridas S."/>
            <person name="Kuo A."/>
            <person name="Mondo S."/>
            <person name="Pangilinan J."/>
            <person name="Riley R."/>
            <person name="Labutti K."/>
            <person name="Andreopoulos B."/>
            <person name="Lipzen A."/>
            <person name="Chen C."/>
            <person name="Yanf M."/>
            <person name="Daum C."/>
            <person name="Ng V."/>
            <person name="Clum A."/>
            <person name="Ohm R."/>
            <person name="Martin F."/>
            <person name="Silar P."/>
            <person name="Natvig D."/>
            <person name="Lalanne C."/>
            <person name="Gautier V."/>
            <person name="Ament-Velasquez S.L."/>
            <person name="Kruys A."/>
            <person name="Hutchinson M.I."/>
            <person name="Powell A.J."/>
            <person name="Barry K."/>
            <person name="Miller A.N."/>
            <person name="Grigoriev I.V."/>
            <person name="Debuchy R."/>
            <person name="Gladieux P."/>
            <person name="Thoren M.H."/>
            <person name="Johannesson H."/>
        </authorList>
    </citation>
    <scope>NUCLEOTIDE SEQUENCE</scope>
    <source>
        <strain evidence="8">CBS 359.72</strain>
    </source>
</reference>
<dbReference type="PANTHER" id="PTHR46064:SF1">
    <property type="entry name" value="QUEUINE TRNA-RIBOSYLTRANSFERASE ACCESSORY SUBUNIT 2"/>
    <property type="match status" value="1"/>
</dbReference>
<dbReference type="Pfam" id="PF01702">
    <property type="entry name" value="TGT"/>
    <property type="match status" value="1"/>
</dbReference>
<comment type="subcellular location">
    <subcellularLocation>
        <location evidence="5">Cytoplasm</location>
    </subcellularLocation>
</comment>
<comment type="similarity">
    <text evidence="5">Belongs to the queuine tRNA-ribosyltransferase family. QTRT2 subfamily.</text>
</comment>
<feature type="binding site" evidence="5">
    <location>
        <position position="365"/>
    </location>
    <ligand>
        <name>Zn(2+)</name>
        <dbReference type="ChEBI" id="CHEBI:29105"/>
    </ligand>
</feature>
<dbReference type="Proteomes" id="UP001303647">
    <property type="component" value="Unassembled WGS sequence"/>
</dbReference>
<reference evidence="8" key="1">
    <citation type="journal article" date="2023" name="Mol. Phylogenet. Evol.">
        <title>Genome-scale phylogeny and comparative genomics of the fungal order Sordariales.</title>
        <authorList>
            <person name="Hensen N."/>
            <person name="Bonometti L."/>
            <person name="Westerberg I."/>
            <person name="Brannstrom I.O."/>
            <person name="Guillou S."/>
            <person name="Cros-Aarteil S."/>
            <person name="Calhoun S."/>
            <person name="Haridas S."/>
            <person name="Kuo A."/>
            <person name="Mondo S."/>
            <person name="Pangilinan J."/>
            <person name="Riley R."/>
            <person name="LaButti K."/>
            <person name="Andreopoulos B."/>
            <person name="Lipzen A."/>
            <person name="Chen C."/>
            <person name="Yan M."/>
            <person name="Daum C."/>
            <person name="Ng V."/>
            <person name="Clum A."/>
            <person name="Steindorff A."/>
            <person name="Ohm R.A."/>
            <person name="Martin F."/>
            <person name="Silar P."/>
            <person name="Natvig D.O."/>
            <person name="Lalanne C."/>
            <person name="Gautier V."/>
            <person name="Ament-Velasquez S.L."/>
            <person name="Kruys A."/>
            <person name="Hutchinson M.I."/>
            <person name="Powell A.J."/>
            <person name="Barry K."/>
            <person name="Miller A.N."/>
            <person name="Grigoriev I.V."/>
            <person name="Debuchy R."/>
            <person name="Gladieux P."/>
            <person name="Hiltunen Thoren M."/>
            <person name="Johannesson H."/>
        </authorList>
    </citation>
    <scope>NUCLEOTIDE SEQUENCE</scope>
    <source>
        <strain evidence="8">CBS 359.72</strain>
    </source>
</reference>
<dbReference type="InterPro" id="IPR002616">
    <property type="entry name" value="tRNA_ribo_trans-like"/>
</dbReference>
<gene>
    <name evidence="8" type="ORF">C7999DRAFT_42267</name>
</gene>
<feature type="domain" description="tRNA-guanine(15) transglycosylase-like" evidence="7">
    <location>
        <begin position="27"/>
        <end position="428"/>
    </location>
</feature>
<dbReference type="EMBL" id="MU857678">
    <property type="protein sequence ID" value="KAK4246277.1"/>
    <property type="molecule type" value="Genomic_DNA"/>
</dbReference>
<comment type="function">
    <text evidence="5">Non-catalytic subunit of the queuine tRNA-ribosyltransferase (TGT) that catalyzes the base-exchange of a guanine (G) residue with queuine (Q) at position 34 (anticodon wobble position) in tRNAs with GU(N) anticodons (tRNA-Asp, -Asn, -His and -Tyr), resulting in the hypermodified nucleoside queuosine (7-(((4,5-cis-dihydroxy-2-cyclopenten-1-yl)amino)methyl)-7-deazaguanosine).</text>
</comment>
<comment type="cofactor">
    <cofactor evidence="5">
        <name>Zn(2+)</name>
        <dbReference type="ChEBI" id="CHEBI:29105"/>
    </cofactor>
    <text evidence="5">Binds 1 zinc ion per subunit.</text>
</comment>
<keyword evidence="2 5" id="KW-0819">tRNA processing</keyword>
<evidence type="ECO:0000256" key="1">
    <source>
        <dbReference type="ARBA" id="ARBA00022490"/>
    </source>
</evidence>
<feature type="region of interest" description="Disordered" evidence="6">
    <location>
        <begin position="316"/>
        <end position="337"/>
    </location>
</feature>
<sequence>MTADTQNSDSAAMRFEILKGALKDGVAARVGRLAFAGRQPMETPNFIATTSRGAIPHITPDNVNKHLQTAGAYMALEDFIERPQQYAKRTPPIYEAPTTTKHTTRLHRFTAMPQSVTTVLAARRIPAVPSPMGNTNASISVFTSTGFQVLTTKEYLSAVEALTPDIAIPLADLTHSTITPNSKRALRMAERTDEWMVEWFSSLSESTSPPRTSTFAPVLPISYSIQWEYISRLAEDYLPTGQLSGLAIYDPDLLPDLAEHCPDLLPLPRLSLSNPPTPHHILRQIALGVDVFALPFINALSDAGLALSFSFPPPASSLSPPPPSSSSSSETGTEGERTTNKLLPLAIDLSHPSHATSLAPLSPGCTCYACTAHHRAFVHHLLAAREMLGWMLLQVHNHAVVSSFFAGVRAALLNDGEPTFDDAARRFALAYEPDFPEGAAERPRARGYQYKSVGGGEPKRNKPAWGKLEGEEGTKSDESEQVGEKSVGA</sequence>
<keyword evidence="4 5" id="KW-0862">Zinc</keyword>
<keyword evidence="1 5" id="KW-0963">Cytoplasm</keyword>
<comment type="caution">
    <text evidence="8">The sequence shown here is derived from an EMBL/GenBank/DDBJ whole genome shotgun (WGS) entry which is preliminary data.</text>
</comment>
<dbReference type="GO" id="GO:0046872">
    <property type="term" value="F:metal ion binding"/>
    <property type="evidence" value="ECO:0007669"/>
    <property type="project" value="UniProtKB-KW"/>
</dbReference>
<feature type="region of interest" description="Disordered" evidence="6">
    <location>
        <begin position="438"/>
        <end position="489"/>
    </location>
</feature>
<evidence type="ECO:0000313" key="9">
    <source>
        <dbReference type="Proteomes" id="UP001303647"/>
    </source>
</evidence>
<evidence type="ECO:0000256" key="5">
    <source>
        <dbReference type="HAMAP-Rule" id="MF_03043"/>
    </source>
</evidence>
<keyword evidence="9" id="KW-1185">Reference proteome</keyword>
<dbReference type="InterPro" id="IPR050852">
    <property type="entry name" value="Queuine_tRNA-ribosyltrfase"/>
</dbReference>
<dbReference type="InterPro" id="IPR036511">
    <property type="entry name" value="TGT-like_sf"/>
</dbReference>
<evidence type="ECO:0000256" key="3">
    <source>
        <dbReference type="ARBA" id="ARBA00022723"/>
    </source>
</evidence>
<feature type="binding site" evidence="5">
    <location>
        <position position="367"/>
    </location>
    <ligand>
        <name>Zn(2+)</name>
        <dbReference type="ChEBI" id="CHEBI:29105"/>
    </ligand>
</feature>